<organism evidence="1 2">
    <name type="scientific">Dryococelus australis</name>
    <dbReference type="NCBI Taxonomy" id="614101"/>
    <lineage>
        <taxon>Eukaryota</taxon>
        <taxon>Metazoa</taxon>
        <taxon>Ecdysozoa</taxon>
        <taxon>Arthropoda</taxon>
        <taxon>Hexapoda</taxon>
        <taxon>Insecta</taxon>
        <taxon>Pterygota</taxon>
        <taxon>Neoptera</taxon>
        <taxon>Polyneoptera</taxon>
        <taxon>Phasmatodea</taxon>
        <taxon>Verophasmatodea</taxon>
        <taxon>Anareolatae</taxon>
        <taxon>Phasmatidae</taxon>
        <taxon>Eurycanthinae</taxon>
        <taxon>Dryococelus</taxon>
    </lineage>
</organism>
<comment type="caution">
    <text evidence="1">The sequence shown here is derived from an EMBL/GenBank/DDBJ whole genome shotgun (WGS) entry which is preliminary data.</text>
</comment>
<evidence type="ECO:0000313" key="2">
    <source>
        <dbReference type="Proteomes" id="UP001159363"/>
    </source>
</evidence>
<protein>
    <submittedName>
        <fullName evidence="1">Uncharacterized protein</fullName>
    </submittedName>
</protein>
<name>A0ABQ9IG95_9NEOP</name>
<keyword evidence="2" id="KW-1185">Reference proteome</keyword>
<sequence>MLLARGEATHWHTNLPGSHTLPACPEFDYLLPESWMPYPAPGSRHASLRGETFHSPAQVLSSASCVSFRLEPMRVKRGECGAVPEENWRSPRKPTDHRYISGTIPTCENPGVTPPGFEFGLPRWVASAGQCRNISAQENWRSPRKPADHRYISGTIPTCENPGVTPPGIELGLPWWESKYYTGASMARRSGWPARLSPRRTGFNPRPGHSRILHMWESCRPMTLVGGFSRDLPFPPAFSFRNFSILISITPIGSQDVDDQSRPNLFAYYTFTKCLRCSSLGASADASTAGSAKLRYPSRLYSESCRAGASEVQKCPPTGSRRA</sequence>
<accession>A0ABQ9IG95</accession>
<dbReference type="EMBL" id="JARBHB010000001">
    <property type="protein sequence ID" value="KAJ8895477.1"/>
    <property type="molecule type" value="Genomic_DNA"/>
</dbReference>
<proteinExistence type="predicted"/>
<evidence type="ECO:0000313" key="1">
    <source>
        <dbReference type="EMBL" id="KAJ8895477.1"/>
    </source>
</evidence>
<reference evidence="1 2" key="1">
    <citation type="submission" date="2023-02" db="EMBL/GenBank/DDBJ databases">
        <title>LHISI_Scaffold_Assembly.</title>
        <authorList>
            <person name="Stuart O.P."/>
            <person name="Cleave R."/>
            <person name="Magrath M.J.L."/>
            <person name="Mikheyev A.S."/>
        </authorList>
    </citation>
    <scope>NUCLEOTIDE SEQUENCE [LARGE SCALE GENOMIC DNA]</scope>
    <source>
        <strain evidence="1">Daus_M_001</strain>
        <tissue evidence="1">Leg muscle</tissue>
    </source>
</reference>
<gene>
    <name evidence="1" type="ORF">PR048_000810</name>
</gene>
<dbReference type="Proteomes" id="UP001159363">
    <property type="component" value="Chromosome 1"/>
</dbReference>